<protein>
    <submittedName>
        <fullName evidence="1">Uncharacterized protein</fullName>
    </submittedName>
</protein>
<proteinExistence type="predicted"/>
<dbReference type="Proteomes" id="UP000769528">
    <property type="component" value="Unassembled WGS sequence"/>
</dbReference>
<evidence type="ECO:0000313" key="1">
    <source>
        <dbReference type="EMBL" id="KAH3679549.1"/>
    </source>
</evidence>
<organism evidence="1 2">
    <name type="scientific">Wickerhamomyces mucosus</name>
    <dbReference type="NCBI Taxonomy" id="1378264"/>
    <lineage>
        <taxon>Eukaryota</taxon>
        <taxon>Fungi</taxon>
        <taxon>Dikarya</taxon>
        <taxon>Ascomycota</taxon>
        <taxon>Saccharomycotina</taxon>
        <taxon>Saccharomycetes</taxon>
        <taxon>Phaffomycetales</taxon>
        <taxon>Wickerhamomycetaceae</taxon>
        <taxon>Wickerhamomyces</taxon>
    </lineage>
</organism>
<dbReference type="EMBL" id="JAEUBF010000268">
    <property type="protein sequence ID" value="KAH3679549.1"/>
    <property type="molecule type" value="Genomic_DNA"/>
</dbReference>
<comment type="caution">
    <text evidence="1">The sequence shown here is derived from an EMBL/GenBank/DDBJ whole genome shotgun (WGS) entry which is preliminary data.</text>
</comment>
<sequence>MLKFGAPPHLDLFCDEDLYHDDLLEGEDLVVEEEDLYVHLLEGEDLEEEEEEEEDLYVHLLEDEEDHLLVEVEDDLHVEIYDLLVYLHCIYHQHFLQPINFQQLLKWRHTIHQFLFQVPKF</sequence>
<keyword evidence="2" id="KW-1185">Reference proteome</keyword>
<reference evidence="1" key="2">
    <citation type="submission" date="2021-01" db="EMBL/GenBank/DDBJ databases">
        <authorList>
            <person name="Schikora-Tamarit M.A."/>
        </authorList>
    </citation>
    <scope>NUCLEOTIDE SEQUENCE</scope>
    <source>
        <strain evidence="1">CBS6341</strain>
    </source>
</reference>
<gene>
    <name evidence="1" type="ORF">WICMUC_000882</name>
</gene>
<evidence type="ECO:0000313" key="2">
    <source>
        <dbReference type="Proteomes" id="UP000769528"/>
    </source>
</evidence>
<reference evidence="1" key="1">
    <citation type="journal article" date="2021" name="Open Biol.">
        <title>Shared evolutionary footprints suggest mitochondrial oxidative damage underlies multiple complex I losses in fungi.</title>
        <authorList>
            <person name="Schikora-Tamarit M.A."/>
            <person name="Marcet-Houben M."/>
            <person name="Nosek J."/>
            <person name="Gabaldon T."/>
        </authorList>
    </citation>
    <scope>NUCLEOTIDE SEQUENCE</scope>
    <source>
        <strain evidence="1">CBS6341</strain>
    </source>
</reference>
<name>A0A9P8TI05_9ASCO</name>
<dbReference type="AlphaFoldDB" id="A0A9P8TI05"/>
<accession>A0A9P8TI05</accession>